<gene>
    <name evidence="2" type="ORF">KE626_25955</name>
</gene>
<dbReference type="PROSITE" id="PS51186">
    <property type="entry name" value="GNAT"/>
    <property type="match status" value="1"/>
</dbReference>
<dbReference type="Pfam" id="PF00583">
    <property type="entry name" value="Acetyltransf_1"/>
    <property type="match status" value="1"/>
</dbReference>
<dbReference type="InterPro" id="IPR016181">
    <property type="entry name" value="Acyl_CoA_acyltransferase"/>
</dbReference>
<protein>
    <submittedName>
        <fullName evidence="2">GNAT family N-acetyltransferase</fullName>
    </submittedName>
</protein>
<reference evidence="2 3" key="1">
    <citation type="submission" date="2021-04" db="EMBL/GenBank/DDBJ databases">
        <title>Chitinophaga sp. nov., isolated from the rhizosphere soil.</title>
        <authorList>
            <person name="He S."/>
        </authorList>
    </citation>
    <scope>NUCLEOTIDE SEQUENCE [LARGE SCALE GENOMIC DNA]</scope>
    <source>
        <strain evidence="2 3">2R12</strain>
    </source>
</reference>
<dbReference type="Gene3D" id="3.40.630.30">
    <property type="match status" value="1"/>
</dbReference>
<name>A0ABS5J894_9BACT</name>
<dbReference type="RefSeq" id="WP_211975934.1">
    <property type="nucleotide sequence ID" value="NZ_CBFHAM010000036.1"/>
</dbReference>
<sequence>MKTFTASVLSPDGIEHLLALQKNNLVQHITEQTARTQGFLTFEYTEPILQRMMADMPQPVLLDGSVLAGYALATSTGAGEEITLMRPLVVMTQDLELNGRPLSQLRHYFMGQICVREGYRGHGLFDALYNSHKDLFANDYDCIVTEIAADNLRSQAAHARVGFQTIHTYNDGATTWHVVAWDWRQ</sequence>
<organism evidence="2 3">
    <name type="scientific">Chitinophaga hostae</name>
    <dbReference type="NCBI Taxonomy" id="2831022"/>
    <lineage>
        <taxon>Bacteria</taxon>
        <taxon>Pseudomonadati</taxon>
        <taxon>Bacteroidota</taxon>
        <taxon>Chitinophagia</taxon>
        <taxon>Chitinophagales</taxon>
        <taxon>Chitinophagaceae</taxon>
        <taxon>Chitinophaga</taxon>
    </lineage>
</organism>
<dbReference type="Proteomes" id="UP000676386">
    <property type="component" value="Unassembled WGS sequence"/>
</dbReference>
<dbReference type="InterPro" id="IPR000182">
    <property type="entry name" value="GNAT_dom"/>
</dbReference>
<dbReference type="SUPFAM" id="SSF55729">
    <property type="entry name" value="Acyl-CoA N-acyltransferases (Nat)"/>
    <property type="match status" value="1"/>
</dbReference>
<proteinExistence type="predicted"/>
<evidence type="ECO:0000313" key="2">
    <source>
        <dbReference type="EMBL" id="MBS0030797.1"/>
    </source>
</evidence>
<keyword evidence="3" id="KW-1185">Reference proteome</keyword>
<comment type="caution">
    <text evidence="2">The sequence shown here is derived from an EMBL/GenBank/DDBJ whole genome shotgun (WGS) entry which is preliminary data.</text>
</comment>
<dbReference type="EMBL" id="JAGTXB010000017">
    <property type="protein sequence ID" value="MBS0030797.1"/>
    <property type="molecule type" value="Genomic_DNA"/>
</dbReference>
<feature type="domain" description="N-acetyltransferase" evidence="1">
    <location>
        <begin position="46"/>
        <end position="185"/>
    </location>
</feature>
<evidence type="ECO:0000313" key="3">
    <source>
        <dbReference type="Proteomes" id="UP000676386"/>
    </source>
</evidence>
<evidence type="ECO:0000259" key="1">
    <source>
        <dbReference type="PROSITE" id="PS51186"/>
    </source>
</evidence>
<accession>A0ABS5J894</accession>